<feature type="transmembrane region" description="Helical" evidence="8">
    <location>
        <begin position="21"/>
        <end position="44"/>
    </location>
</feature>
<organism evidence="9 10">
    <name type="scientific">Leptolyngbya cf. ectocarpi LEGE 11479</name>
    <dbReference type="NCBI Taxonomy" id="1828722"/>
    <lineage>
        <taxon>Bacteria</taxon>
        <taxon>Bacillati</taxon>
        <taxon>Cyanobacteriota</taxon>
        <taxon>Cyanophyceae</taxon>
        <taxon>Leptolyngbyales</taxon>
        <taxon>Leptolyngbyaceae</taxon>
        <taxon>Leptolyngbya group</taxon>
        <taxon>Leptolyngbya</taxon>
    </lineage>
</organism>
<reference evidence="9" key="1">
    <citation type="submission" date="2020-10" db="EMBL/GenBank/DDBJ databases">
        <authorList>
            <person name="Castelo-Branco R."/>
            <person name="Eusebio N."/>
            <person name="Adriana R."/>
            <person name="Vieira A."/>
            <person name="Brugerolle De Fraissinette N."/>
            <person name="Rezende De Castro R."/>
            <person name="Schneider M.P."/>
            <person name="Vasconcelos V."/>
            <person name="Leao P.N."/>
        </authorList>
    </citation>
    <scope>NUCLEOTIDE SEQUENCE</scope>
    <source>
        <strain evidence="9">LEGE 11479</strain>
    </source>
</reference>
<dbReference type="GO" id="GO:0008324">
    <property type="term" value="F:monoatomic cation transmembrane transporter activity"/>
    <property type="evidence" value="ECO:0007669"/>
    <property type="project" value="InterPro"/>
</dbReference>
<dbReference type="AlphaFoldDB" id="A0A928X131"/>
<evidence type="ECO:0000256" key="4">
    <source>
        <dbReference type="ARBA" id="ARBA00022692"/>
    </source>
</evidence>
<feature type="transmembrane region" description="Helical" evidence="8">
    <location>
        <begin position="198"/>
        <end position="217"/>
    </location>
</feature>
<keyword evidence="7 8" id="KW-0472">Membrane</keyword>
<feature type="transmembrane region" description="Helical" evidence="8">
    <location>
        <begin position="237"/>
        <end position="256"/>
    </location>
</feature>
<evidence type="ECO:0000256" key="1">
    <source>
        <dbReference type="ARBA" id="ARBA00004651"/>
    </source>
</evidence>
<keyword evidence="6" id="KW-0406">Ion transport</keyword>
<name>A0A928X131_LEPEC</name>
<protein>
    <submittedName>
        <fullName evidence="9">Potassium transporter KtrB</fullName>
    </submittedName>
</protein>
<evidence type="ECO:0000256" key="2">
    <source>
        <dbReference type="ARBA" id="ARBA00022448"/>
    </source>
</evidence>
<keyword evidence="3" id="KW-1003">Cell membrane</keyword>
<keyword evidence="5 8" id="KW-1133">Transmembrane helix</keyword>
<comment type="subcellular location">
    <subcellularLocation>
        <location evidence="1">Cell membrane</location>
        <topology evidence="1">Multi-pass membrane protein</topology>
    </subcellularLocation>
</comment>
<feature type="transmembrane region" description="Helical" evidence="8">
    <location>
        <begin position="411"/>
        <end position="433"/>
    </location>
</feature>
<feature type="transmembrane region" description="Helical" evidence="8">
    <location>
        <begin position="50"/>
        <end position="72"/>
    </location>
</feature>
<gene>
    <name evidence="9" type="ORF">IQ260_02130</name>
</gene>
<keyword evidence="2" id="KW-0813">Transport</keyword>
<feature type="transmembrane region" description="Helical" evidence="8">
    <location>
        <begin position="135"/>
        <end position="155"/>
    </location>
</feature>
<dbReference type="GO" id="GO:0030001">
    <property type="term" value="P:metal ion transport"/>
    <property type="evidence" value="ECO:0007669"/>
    <property type="project" value="UniProtKB-ARBA"/>
</dbReference>
<comment type="caution">
    <text evidence="9">The sequence shown here is derived from an EMBL/GenBank/DDBJ whole genome shotgun (WGS) entry which is preliminary data.</text>
</comment>
<feature type="transmembrane region" description="Helical" evidence="8">
    <location>
        <begin position="84"/>
        <end position="106"/>
    </location>
</feature>
<dbReference type="GO" id="GO:0005886">
    <property type="term" value="C:plasma membrane"/>
    <property type="evidence" value="ECO:0007669"/>
    <property type="project" value="UniProtKB-SubCell"/>
</dbReference>
<sequence length="449" mass="48366">MEPRPSSSALQTYLRKISGNPLRMILFGYASYIIVAVCLLNLPICWKDGPISFLDNLFIATSAVSTTGLVTVNTPVAYNFWGQLVILIAFQLGGLGYMTVGSFLVIMGNDTLSSFRQRIGSAVFSLPEGFSLKTLIQHTVIFTALAEIAGIFILTPLFSVQGVDNPLWAAVFHTVSAFCTAGFSIFPNSLEDFRGDFWINFVVSILSLLGAIGFLVASDVWQSRVKRRRTMSLTSKIILSFTSCFILAGFFLLLLFDTSLQALPLGERLLAAWFQSMTALTTVGFNTHPIGALSAFSVLVTLGLMVVGASPSGTGGGIKTTSVSAALGGMWSSLRGNQSTAYLGRRIPEERITAASASIVFYILCFLVGCGCLLLVQDQVFEDVIFEVASALGTVGLSRGITGDLTTFGKLIIIAVMYVGRVGPISFGMALLYDRSRRMVQMPEEDLAV</sequence>
<evidence type="ECO:0000256" key="8">
    <source>
        <dbReference type="SAM" id="Phobius"/>
    </source>
</evidence>
<dbReference type="RefSeq" id="WP_193990408.1">
    <property type="nucleotide sequence ID" value="NZ_JADEXP010000008.1"/>
</dbReference>
<feature type="transmembrane region" description="Helical" evidence="8">
    <location>
        <begin position="167"/>
        <end position="186"/>
    </location>
</feature>
<feature type="transmembrane region" description="Helical" evidence="8">
    <location>
        <begin position="352"/>
        <end position="376"/>
    </location>
</feature>
<dbReference type="Proteomes" id="UP000615026">
    <property type="component" value="Unassembled WGS sequence"/>
</dbReference>
<dbReference type="Pfam" id="PF02386">
    <property type="entry name" value="TrkH"/>
    <property type="match status" value="1"/>
</dbReference>
<dbReference type="EMBL" id="JADEXP010000008">
    <property type="protein sequence ID" value="MBE9065446.1"/>
    <property type="molecule type" value="Genomic_DNA"/>
</dbReference>
<evidence type="ECO:0000313" key="9">
    <source>
        <dbReference type="EMBL" id="MBE9065446.1"/>
    </source>
</evidence>
<accession>A0A928X131</accession>
<evidence type="ECO:0000256" key="7">
    <source>
        <dbReference type="ARBA" id="ARBA00023136"/>
    </source>
</evidence>
<evidence type="ECO:0000313" key="10">
    <source>
        <dbReference type="Proteomes" id="UP000615026"/>
    </source>
</evidence>
<evidence type="ECO:0000256" key="3">
    <source>
        <dbReference type="ARBA" id="ARBA00022475"/>
    </source>
</evidence>
<dbReference type="PANTHER" id="PTHR32024">
    <property type="entry name" value="TRK SYSTEM POTASSIUM UPTAKE PROTEIN TRKG-RELATED"/>
    <property type="match status" value="1"/>
</dbReference>
<feature type="transmembrane region" description="Helical" evidence="8">
    <location>
        <begin position="290"/>
        <end position="309"/>
    </location>
</feature>
<keyword evidence="4 8" id="KW-0812">Transmembrane</keyword>
<evidence type="ECO:0000256" key="5">
    <source>
        <dbReference type="ARBA" id="ARBA00022989"/>
    </source>
</evidence>
<keyword evidence="10" id="KW-1185">Reference proteome</keyword>
<evidence type="ECO:0000256" key="6">
    <source>
        <dbReference type="ARBA" id="ARBA00023065"/>
    </source>
</evidence>
<dbReference type="InterPro" id="IPR003445">
    <property type="entry name" value="Cat_transpt"/>
</dbReference>
<proteinExistence type="predicted"/>
<dbReference type="PANTHER" id="PTHR32024:SF1">
    <property type="entry name" value="KTR SYSTEM POTASSIUM UPTAKE PROTEIN B"/>
    <property type="match status" value="1"/>
</dbReference>